<sequence length="260" mass="29445">MSGFISTLAFWLIALQVMEFLPRAIGPNVTTSDELRSQCGTCTLKADRSAYWILTLYYVSKKGPISVKVPIFHVYYHGQHEGMESFPEDLSIRSGNPHLTEEEARQQGGIGMKWHWELTDEEKEDRELPKKKGNGRLRGNIGFPTRVVKDPSLGRYRVCKPDDEESCFSVVRMFFAIRYGMRHDWFDFEDGAYLTLSSGGALGYDAMDKSMAKQIVTDTTNYNAEGEIIGGPDAVVKSPECAKLDDEDPFLWDSDWDAML</sequence>
<comment type="caution">
    <text evidence="1">The sequence shown here is derived from an EMBL/GenBank/DDBJ whole genome shotgun (WGS) entry which is preliminary data.</text>
</comment>
<protein>
    <submittedName>
        <fullName evidence="1">DUF1996 domain-containing protein</fullName>
    </submittedName>
</protein>
<proteinExistence type="predicted"/>
<name>A0ACC0R598_9HYPO</name>
<dbReference type="Proteomes" id="UP001065298">
    <property type="component" value="Chromosome 3"/>
</dbReference>
<keyword evidence="2" id="KW-1185">Reference proteome</keyword>
<dbReference type="EMBL" id="CM046505">
    <property type="protein sequence ID" value="KAI8674645.1"/>
    <property type="molecule type" value="Genomic_DNA"/>
</dbReference>
<reference evidence="1" key="1">
    <citation type="submission" date="2022-06" db="EMBL/GenBank/DDBJ databases">
        <title>Fusarium solani species complex genomes reveal bases of compartmentalisation and animal pathogenesis.</title>
        <authorList>
            <person name="Tsai I.J."/>
        </authorList>
    </citation>
    <scope>NUCLEOTIDE SEQUENCE</scope>
    <source>
        <strain evidence="1">Fu6.1</strain>
    </source>
</reference>
<evidence type="ECO:0000313" key="2">
    <source>
        <dbReference type="Proteomes" id="UP001065298"/>
    </source>
</evidence>
<gene>
    <name evidence="1" type="ORF">NCS57_00363200</name>
</gene>
<organism evidence="1 2">
    <name type="scientific">Fusarium keratoplasticum</name>
    <dbReference type="NCBI Taxonomy" id="1328300"/>
    <lineage>
        <taxon>Eukaryota</taxon>
        <taxon>Fungi</taxon>
        <taxon>Dikarya</taxon>
        <taxon>Ascomycota</taxon>
        <taxon>Pezizomycotina</taxon>
        <taxon>Sordariomycetes</taxon>
        <taxon>Hypocreomycetidae</taxon>
        <taxon>Hypocreales</taxon>
        <taxon>Nectriaceae</taxon>
        <taxon>Fusarium</taxon>
        <taxon>Fusarium solani species complex</taxon>
    </lineage>
</organism>
<evidence type="ECO:0000313" key="1">
    <source>
        <dbReference type="EMBL" id="KAI8674645.1"/>
    </source>
</evidence>
<accession>A0ACC0R598</accession>